<dbReference type="Proteomes" id="UP001431783">
    <property type="component" value="Unassembled WGS sequence"/>
</dbReference>
<gene>
    <name evidence="1" type="ORF">WA026_006602</name>
</gene>
<proteinExistence type="predicted"/>
<evidence type="ECO:0000313" key="2">
    <source>
        <dbReference type="Proteomes" id="UP001431783"/>
    </source>
</evidence>
<dbReference type="EMBL" id="JARQZJ010000062">
    <property type="protein sequence ID" value="KAK9879531.1"/>
    <property type="molecule type" value="Genomic_DNA"/>
</dbReference>
<organism evidence="1 2">
    <name type="scientific">Henosepilachna vigintioctopunctata</name>
    <dbReference type="NCBI Taxonomy" id="420089"/>
    <lineage>
        <taxon>Eukaryota</taxon>
        <taxon>Metazoa</taxon>
        <taxon>Ecdysozoa</taxon>
        <taxon>Arthropoda</taxon>
        <taxon>Hexapoda</taxon>
        <taxon>Insecta</taxon>
        <taxon>Pterygota</taxon>
        <taxon>Neoptera</taxon>
        <taxon>Endopterygota</taxon>
        <taxon>Coleoptera</taxon>
        <taxon>Polyphaga</taxon>
        <taxon>Cucujiformia</taxon>
        <taxon>Coccinelloidea</taxon>
        <taxon>Coccinellidae</taxon>
        <taxon>Epilachninae</taxon>
        <taxon>Epilachnini</taxon>
        <taxon>Henosepilachna</taxon>
    </lineage>
</organism>
<comment type="caution">
    <text evidence="1">The sequence shown here is derived from an EMBL/GenBank/DDBJ whole genome shotgun (WGS) entry which is preliminary data.</text>
</comment>
<keyword evidence="2" id="KW-1185">Reference proteome</keyword>
<name>A0AAW1UFF8_9CUCU</name>
<sequence length="100" mass="11207">MNRIREPPDKGGGEPSSSVITEAFRVLLNEEIMDIPESQNAQLPNDKVVHRVSSFQNVNNTSPSVQVIHSENSNLPQQGNASEVEESDQIWNTILIFRHN</sequence>
<protein>
    <submittedName>
        <fullName evidence="1">Uncharacterized protein</fullName>
    </submittedName>
</protein>
<evidence type="ECO:0000313" key="1">
    <source>
        <dbReference type="EMBL" id="KAK9879531.1"/>
    </source>
</evidence>
<reference evidence="1 2" key="1">
    <citation type="submission" date="2023-03" db="EMBL/GenBank/DDBJ databases">
        <title>Genome insight into feeding habits of ladybird beetles.</title>
        <authorList>
            <person name="Li H.-S."/>
            <person name="Huang Y.-H."/>
            <person name="Pang H."/>
        </authorList>
    </citation>
    <scope>NUCLEOTIDE SEQUENCE [LARGE SCALE GENOMIC DNA]</scope>
    <source>
        <strain evidence="1">SYSU_2023b</strain>
        <tissue evidence="1">Whole body</tissue>
    </source>
</reference>
<dbReference type="AlphaFoldDB" id="A0AAW1UFF8"/>
<accession>A0AAW1UFF8</accession>